<accession>B6ACX3</accession>
<dbReference type="STRING" id="441375.B6ACX3"/>
<organism evidence="2 3">
    <name type="scientific">Cryptosporidium muris (strain RN66)</name>
    <dbReference type="NCBI Taxonomy" id="441375"/>
    <lineage>
        <taxon>Eukaryota</taxon>
        <taxon>Sar</taxon>
        <taxon>Alveolata</taxon>
        <taxon>Apicomplexa</taxon>
        <taxon>Conoidasida</taxon>
        <taxon>Coccidia</taxon>
        <taxon>Eucoccidiorida</taxon>
        <taxon>Eimeriorina</taxon>
        <taxon>Cryptosporidiidae</taxon>
        <taxon>Cryptosporidium</taxon>
    </lineage>
</organism>
<dbReference type="InterPro" id="IPR039683">
    <property type="entry name" value="Lsm12-like"/>
</dbReference>
<dbReference type="EMBL" id="DS989728">
    <property type="protein sequence ID" value="EEA05977.1"/>
    <property type="molecule type" value="Genomic_DNA"/>
</dbReference>
<evidence type="ECO:0000313" key="3">
    <source>
        <dbReference type="Proteomes" id="UP000001460"/>
    </source>
</evidence>
<dbReference type="GeneID" id="6995397"/>
<dbReference type="RefSeq" id="XP_002140326.1">
    <property type="nucleotide sequence ID" value="XM_002140290.1"/>
</dbReference>
<name>B6ACX3_CRYMR</name>
<dbReference type="eggNOG" id="KOG4401">
    <property type="taxonomic scope" value="Eukaryota"/>
</dbReference>
<dbReference type="PANTHER" id="PTHR13542">
    <property type="entry name" value="LSM12 HOMOLOG"/>
    <property type="match status" value="1"/>
</dbReference>
<evidence type="ECO:0000259" key="1">
    <source>
        <dbReference type="PROSITE" id="PS52001"/>
    </source>
</evidence>
<evidence type="ECO:0000313" key="2">
    <source>
        <dbReference type="EMBL" id="EEA05977.1"/>
    </source>
</evidence>
<dbReference type="OrthoDB" id="1057137at2759"/>
<dbReference type="AlphaFoldDB" id="B6ACX3"/>
<dbReference type="Proteomes" id="UP000001460">
    <property type="component" value="Unassembled WGS sequence"/>
</dbReference>
<dbReference type="OMA" id="FIHKTHP"/>
<dbReference type="Pfam" id="PF09793">
    <property type="entry name" value="AD"/>
    <property type="match status" value="1"/>
</dbReference>
<gene>
    <name evidence="2" type="ORF">CMU_017290</name>
</gene>
<dbReference type="InterPro" id="IPR019181">
    <property type="entry name" value="LSM12_ABD"/>
</dbReference>
<dbReference type="PROSITE" id="PS52001">
    <property type="entry name" value="AD"/>
    <property type="match status" value="1"/>
</dbReference>
<feature type="domain" description="AD" evidence="1">
    <location>
        <begin position="74"/>
        <end position="167"/>
    </location>
</feature>
<reference evidence="2" key="1">
    <citation type="submission" date="2008-06" db="EMBL/GenBank/DDBJ databases">
        <authorList>
            <person name="Lorenzi H."/>
            <person name="Inman J."/>
            <person name="Miller J."/>
            <person name="Schobel S."/>
            <person name="Amedeo P."/>
            <person name="Caler E.V."/>
            <person name="da Silva J."/>
        </authorList>
    </citation>
    <scope>NUCLEOTIDE SEQUENCE [LARGE SCALE GENOMIC DNA]</scope>
    <source>
        <strain evidence="2">RN66</strain>
    </source>
</reference>
<keyword evidence="3" id="KW-1185">Reference proteome</keyword>
<sequence>MKSLTISDSVTLTTLSNEEYHGCVCCIAPNGEFTVLKEDIRPGFSTFQMIRNDVIKKIAPCENSKVEPLKTELPSNYISIINDREEVAINKIKSNLHCWGTNVTPMGQATFNFIHKTHPNCRWNGSNIEVMGITVAPPYLPENCIGTDQRALERIRRVIEKFQERIQKQKSC</sequence>
<dbReference type="SMART" id="SM00995">
    <property type="entry name" value="AD"/>
    <property type="match status" value="1"/>
</dbReference>
<protein>
    <recommendedName>
        <fullName evidence="1">AD domain-containing protein</fullName>
    </recommendedName>
</protein>
<dbReference type="InterPro" id="IPR047574">
    <property type="entry name" value="AD"/>
</dbReference>
<proteinExistence type="predicted"/>
<dbReference type="VEuPathDB" id="CryptoDB:CMU_017290"/>